<organism evidence="1">
    <name type="scientific">Vibrio crassostreae 9CS106</name>
    <dbReference type="NCBI Taxonomy" id="1191300"/>
    <lineage>
        <taxon>Bacteria</taxon>
        <taxon>Pseudomonadati</taxon>
        <taxon>Pseudomonadota</taxon>
        <taxon>Gammaproteobacteria</taxon>
        <taxon>Vibrionales</taxon>
        <taxon>Vibrionaceae</taxon>
        <taxon>Vibrio</taxon>
    </lineage>
</organism>
<evidence type="ECO:0000313" key="1">
    <source>
        <dbReference type="EMBL" id="ANP79260.1"/>
    </source>
</evidence>
<accession>A0A1B1C380</accession>
<gene>
    <name evidence="1" type="ORF">A134_23350</name>
</gene>
<reference evidence="1" key="2">
    <citation type="submission" date="2016-06" db="EMBL/GenBank/DDBJ databases">
        <title>Adaptive Radiation by Waves of Gene Transfer Leads to Fine-Scale Resource Partitioning in Marine Microbes.</title>
        <authorList>
            <person name="Hehemann J.-H."/>
            <person name="Arevalo P."/>
            <person name="Datta M.S."/>
            <person name="Yu X."/>
            <person name="Corzett C."/>
            <person name="Henschel A."/>
            <person name="Preheim S.P."/>
            <person name="Timberlake S."/>
            <person name="Alm E.J."/>
            <person name="Polz M.F."/>
        </authorList>
    </citation>
    <scope>NUCLEOTIDE SEQUENCE</scope>
    <source>
        <strain evidence="1">9CS106</strain>
    </source>
</reference>
<name>A0A1B1C380_9VIBR</name>
<proteinExistence type="predicted"/>
<sequence length="71" mass="8194">MKLFCQNCKKYTPHTIEHDRSTSFLGKICELLLGGYGYSNSYKNIKCNVCGTRYNKDLHETTYFDGDDNSL</sequence>
<dbReference type="AlphaFoldDB" id="A0A1B1C380"/>
<dbReference type="EMBL" id="CP016230">
    <property type="protein sequence ID" value="ANP79260.1"/>
    <property type="molecule type" value="Genomic_DNA"/>
</dbReference>
<reference evidence="1" key="1">
    <citation type="journal article" date="2012" name="Science">
        <title>Ecological populations of bacteria act as socially cohesive units of antibiotic production and resistance.</title>
        <authorList>
            <person name="Cordero O.X."/>
            <person name="Wildschutte H."/>
            <person name="Kirkup B."/>
            <person name="Proehl S."/>
            <person name="Ngo L."/>
            <person name="Hussain F."/>
            <person name="Le Roux F."/>
            <person name="Mincer T."/>
            <person name="Polz M.F."/>
        </authorList>
    </citation>
    <scope>NUCLEOTIDE SEQUENCE</scope>
    <source>
        <strain evidence="1">9CS106</strain>
    </source>
</reference>
<protein>
    <submittedName>
        <fullName evidence="1">Uncharacterized protein</fullName>
    </submittedName>
</protein>